<dbReference type="EMBL" id="JATAAI010000028">
    <property type="protein sequence ID" value="KAK1736727.1"/>
    <property type="molecule type" value="Genomic_DNA"/>
</dbReference>
<proteinExistence type="predicted"/>
<name>A0AAD8XZR7_9STRA</name>
<organism evidence="2 3">
    <name type="scientific">Skeletonema marinoi</name>
    <dbReference type="NCBI Taxonomy" id="267567"/>
    <lineage>
        <taxon>Eukaryota</taxon>
        <taxon>Sar</taxon>
        <taxon>Stramenopiles</taxon>
        <taxon>Ochrophyta</taxon>
        <taxon>Bacillariophyta</taxon>
        <taxon>Coscinodiscophyceae</taxon>
        <taxon>Thalassiosirophycidae</taxon>
        <taxon>Thalassiosirales</taxon>
        <taxon>Skeletonemataceae</taxon>
        <taxon>Skeletonema</taxon>
        <taxon>Skeletonema marinoi-dohrnii complex</taxon>
    </lineage>
</organism>
<sequence length="215" mass="24936">MHRSRQYNWIVQGKFLHRTRFDDVITGQEFERPFRNKPSSQIVQSLLGMLKSKLPDSFECDFLSDAPFFQHPLLAGCQHFRIDKANDLNKSSTQDELHGLGADGNIKEDTSLLNDDNIPKDGAGRRKFFSKQSNLSRFFFEPDMVYTFDFFSNYFSPSTFSLEIGPMSIDLVPYFNGFPLFLSMAKDKSSGEYLWATEIWHKRLLNYQETPGRLS</sequence>
<dbReference type="Proteomes" id="UP001224775">
    <property type="component" value="Unassembled WGS sequence"/>
</dbReference>
<reference evidence="2" key="1">
    <citation type="submission" date="2023-06" db="EMBL/GenBank/DDBJ databases">
        <title>Survivors Of The Sea: Transcriptome response of Skeletonema marinoi to long-term dormancy.</title>
        <authorList>
            <person name="Pinder M.I.M."/>
            <person name="Kourtchenko O."/>
            <person name="Robertson E.K."/>
            <person name="Larsson T."/>
            <person name="Maumus F."/>
            <person name="Osuna-Cruz C.M."/>
            <person name="Vancaester E."/>
            <person name="Stenow R."/>
            <person name="Vandepoele K."/>
            <person name="Ploug H."/>
            <person name="Bruchert V."/>
            <person name="Godhe A."/>
            <person name="Topel M."/>
        </authorList>
    </citation>
    <scope>NUCLEOTIDE SEQUENCE</scope>
    <source>
        <strain evidence="2">R05AC</strain>
    </source>
</reference>
<feature type="domain" description="Domain of unknown function at the cortex 1" evidence="1">
    <location>
        <begin position="2"/>
        <end position="201"/>
    </location>
</feature>
<evidence type="ECO:0000259" key="1">
    <source>
        <dbReference type="Pfam" id="PF08588"/>
    </source>
</evidence>
<accession>A0AAD8XZR7</accession>
<gene>
    <name evidence="2" type="ORF">QTG54_012749</name>
</gene>
<dbReference type="PANTHER" id="PTHR34826">
    <property type="entry name" value="UPF0590 PROTEIN C409.17C"/>
    <property type="match status" value="1"/>
</dbReference>
<keyword evidence="3" id="KW-1185">Reference proteome</keyword>
<dbReference type="InterPro" id="IPR013897">
    <property type="entry name" value="Duc1"/>
</dbReference>
<evidence type="ECO:0000313" key="2">
    <source>
        <dbReference type="EMBL" id="KAK1736727.1"/>
    </source>
</evidence>
<comment type="caution">
    <text evidence="2">The sequence shown here is derived from an EMBL/GenBank/DDBJ whole genome shotgun (WGS) entry which is preliminary data.</text>
</comment>
<dbReference type="AlphaFoldDB" id="A0AAD8XZR7"/>
<dbReference type="PANTHER" id="PTHR34826:SF2">
    <property type="entry name" value="UPF0590 PROTEIN C409.17C"/>
    <property type="match status" value="1"/>
</dbReference>
<protein>
    <submittedName>
        <fullName evidence="2">DUF1769 domain-containing protein</fullName>
    </submittedName>
</protein>
<dbReference type="Pfam" id="PF08588">
    <property type="entry name" value="Duc1"/>
    <property type="match status" value="1"/>
</dbReference>
<feature type="non-terminal residue" evidence="2">
    <location>
        <position position="215"/>
    </location>
</feature>
<evidence type="ECO:0000313" key="3">
    <source>
        <dbReference type="Proteomes" id="UP001224775"/>
    </source>
</evidence>